<evidence type="ECO:0000256" key="10">
    <source>
        <dbReference type="ARBA" id="ARBA00022827"/>
    </source>
</evidence>
<evidence type="ECO:0000256" key="5">
    <source>
        <dbReference type="ARBA" id="ARBA00022643"/>
    </source>
</evidence>
<dbReference type="GO" id="GO:0008531">
    <property type="term" value="F:riboflavin kinase activity"/>
    <property type="evidence" value="ECO:0007669"/>
    <property type="project" value="UniProtKB-UniRule"/>
</dbReference>
<dbReference type="AlphaFoldDB" id="A0A8J6Y9P3"/>
<dbReference type="EC" id="2.7.1.26" evidence="15"/>
<evidence type="ECO:0000256" key="9">
    <source>
        <dbReference type="ARBA" id="ARBA00022777"/>
    </source>
</evidence>
<dbReference type="InterPro" id="IPR015864">
    <property type="entry name" value="FAD_synthase"/>
</dbReference>
<keyword evidence="10 15" id="KW-0274">FAD</keyword>
<keyword evidence="8 15" id="KW-0547">Nucleotide-binding</keyword>
<name>A0A8J6Y9P3_9BACT</name>
<comment type="similarity">
    <text evidence="15">Belongs to the ribF family.</text>
</comment>
<dbReference type="InterPro" id="IPR002606">
    <property type="entry name" value="Riboflavin_kinase_bac"/>
</dbReference>
<keyword evidence="5 15" id="KW-0288">FMN</keyword>
<dbReference type="InterPro" id="IPR023465">
    <property type="entry name" value="Riboflavin_kinase_dom_sf"/>
</dbReference>
<evidence type="ECO:0000256" key="7">
    <source>
        <dbReference type="ARBA" id="ARBA00022695"/>
    </source>
</evidence>
<dbReference type="Pfam" id="PF01687">
    <property type="entry name" value="Flavokinase"/>
    <property type="match status" value="1"/>
</dbReference>
<dbReference type="InterPro" id="IPR023468">
    <property type="entry name" value="Riboflavin_kinase"/>
</dbReference>
<protein>
    <recommendedName>
        <fullName evidence="15">Riboflavin biosynthesis protein</fullName>
    </recommendedName>
    <domain>
        <recommendedName>
            <fullName evidence="15">Riboflavin kinase</fullName>
            <ecNumber evidence="15">2.7.1.26</ecNumber>
        </recommendedName>
        <alternativeName>
            <fullName evidence="15">Flavokinase</fullName>
        </alternativeName>
    </domain>
    <domain>
        <recommendedName>
            <fullName evidence="15">FMN adenylyltransferase</fullName>
            <ecNumber evidence="15">2.7.7.2</ecNumber>
        </recommendedName>
        <alternativeName>
            <fullName evidence="15">FAD pyrophosphorylase</fullName>
        </alternativeName>
        <alternativeName>
            <fullName evidence="15">FAD synthase</fullName>
        </alternativeName>
    </domain>
</protein>
<dbReference type="EC" id="2.7.7.2" evidence="15"/>
<evidence type="ECO:0000256" key="12">
    <source>
        <dbReference type="ARBA" id="ARBA00023268"/>
    </source>
</evidence>
<reference evidence="17 18" key="1">
    <citation type="submission" date="2020-08" db="EMBL/GenBank/DDBJ databases">
        <title>Acidobacteriota in marine sediments use diverse sulfur dissimilation pathways.</title>
        <authorList>
            <person name="Wasmund K."/>
        </authorList>
    </citation>
    <scope>NUCLEOTIDE SEQUENCE [LARGE SCALE GENOMIC DNA]</scope>
    <source>
        <strain evidence="17">MAG AM3-A</strain>
    </source>
</reference>
<dbReference type="UniPathway" id="UPA00277">
    <property type="reaction ID" value="UER00407"/>
</dbReference>
<comment type="pathway">
    <text evidence="2 15">Cofactor biosynthesis; FAD biosynthesis; FAD from FMN: step 1/1.</text>
</comment>
<evidence type="ECO:0000256" key="8">
    <source>
        <dbReference type="ARBA" id="ARBA00022741"/>
    </source>
</evidence>
<evidence type="ECO:0000256" key="15">
    <source>
        <dbReference type="PIRNR" id="PIRNR004491"/>
    </source>
</evidence>
<dbReference type="GO" id="GO:0003919">
    <property type="term" value="F:FMN adenylyltransferase activity"/>
    <property type="evidence" value="ECO:0007669"/>
    <property type="project" value="UniProtKB-UniRule"/>
</dbReference>
<evidence type="ECO:0000256" key="11">
    <source>
        <dbReference type="ARBA" id="ARBA00022840"/>
    </source>
</evidence>
<dbReference type="SUPFAM" id="SSF52374">
    <property type="entry name" value="Nucleotidylyl transferase"/>
    <property type="match status" value="1"/>
</dbReference>
<dbReference type="GO" id="GO:0006747">
    <property type="term" value="P:FAD biosynthetic process"/>
    <property type="evidence" value="ECO:0007669"/>
    <property type="project" value="UniProtKB-UniRule"/>
</dbReference>
<evidence type="ECO:0000256" key="1">
    <source>
        <dbReference type="ARBA" id="ARBA00002121"/>
    </source>
</evidence>
<keyword evidence="9 15" id="KW-0418">Kinase</keyword>
<organism evidence="17 18">
    <name type="scientific">Candidatus Sulfomarinibacter kjeldsenii</name>
    <dbReference type="NCBI Taxonomy" id="2885994"/>
    <lineage>
        <taxon>Bacteria</taxon>
        <taxon>Pseudomonadati</taxon>
        <taxon>Acidobacteriota</taxon>
        <taxon>Thermoanaerobaculia</taxon>
        <taxon>Thermoanaerobaculales</taxon>
        <taxon>Candidatus Sulfomarinibacteraceae</taxon>
        <taxon>Candidatus Sulfomarinibacter</taxon>
    </lineage>
</organism>
<dbReference type="Pfam" id="PF06574">
    <property type="entry name" value="FAD_syn"/>
    <property type="match status" value="1"/>
</dbReference>
<evidence type="ECO:0000256" key="3">
    <source>
        <dbReference type="ARBA" id="ARBA00005201"/>
    </source>
</evidence>
<dbReference type="EMBL" id="JACXWA010000121">
    <property type="protein sequence ID" value="MBD3871214.1"/>
    <property type="molecule type" value="Genomic_DNA"/>
</dbReference>
<keyword evidence="11 15" id="KW-0067">ATP-binding</keyword>
<dbReference type="CDD" id="cd02064">
    <property type="entry name" value="FAD_synthetase_N"/>
    <property type="match status" value="1"/>
</dbReference>
<comment type="caution">
    <text evidence="17">The sequence shown here is derived from an EMBL/GenBank/DDBJ whole genome shotgun (WGS) entry which is preliminary data.</text>
</comment>
<evidence type="ECO:0000259" key="16">
    <source>
        <dbReference type="SMART" id="SM00904"/>
    </source>
</evidence>
<keyword evidence="4 15" id="KW-0285">Flavoprotein</keyword>
<dbReference type="Proteomes" id="UP000598633">
    <property type="component" value="Unassembled WGS sequence"/>
</dbReference>
<dbReference type="SUPFAM" id="SSF82114">
    <property type="entry name" value="Riboflavin kinase-like"/>
    <property type="match status" value="1"/>
</dbReference>
<gene>
    <name evidence="17" type="ORF">IFJ97_07645</name>
</gene>
<dbReference type="InterPro" id="IPR014729">
    <property type="entry name" value="Rossmann-like_a/b/a_fold"/>
</dbReference>
<dbReference type="Gene3D" id="2.40.30.30">
    <property type="entry name" value="Riboflavin kinase-like"/>
    <property type="match status" value="1"/>
</dbReference>
<dbReference type="GO" id="GO:0005524">
    <property type="term" value="F:ATP binding"/>
    <property type="evidence" value="ECO:0007669"/>
    <property type="project" value="UniProtKB-UniRule"/>
</dbReference>
<dbReference type="Gene3D" id="3.40.50.620">
    <property type="entry name" value="HUPs"/>
    <property type="match status" value="1"/>
</dbReference>
<evidence type="ECO:0000256" key="14">
    <source>
        <dbReference type="ARBA" id="ARBA00049494"/>
    </source>
</evidence>
<accession>A0A8J6Y9P3</accession>
<comment type="catalytic activity">
    <reaction evidence="13 15">
        <text>riboflavin + ATP = FMN + ADP + H(+)</text>
        <dbReference type="Rhea" id="RHEA:14357"/>
        <dbReference type="ChEBI" id="CHEBI:15378"/>
        <dbReference type="ChEBI" id="CHEBI:30616"/>
        <dbReference type="ChEBI" id="CHEBI:57986"/>
        <dbReference type="ChEBI" id="CHEBI:58210"/>
        <dbReference type="ChEBI" id="CHEBI:456216"/>
        <dbReference type="EC" id="2.7.1.26"/>
    </reaction>
</comment>
<dbReference type="UniPathway" id="UPA00276">
    <property type="reaction ID" value="UER00406"/>
</dbReference>
<dbReference type="GO" id="GO:0009398">
    <property type="term" value="P:FMN biosynthetic process"/>
    <property type="evidence" value="ECO:0007669"/>
    <property type="project" value="UniProtKB-UniRule"/>
</dbReference>
<evidence type="ECO:0000256" key="13">
    <source>
        <dbReference type="ARBA" id="ARBA00047880"/>
    </source>
</evidence>
<dbReference type="GO" id="GO:0009231">
    <property type="term" value="P:riboflavin biosynthetic process"/>
    <property type="evidence" value="ECO:0007669"/>
    <property type="project" value="InterPro"/>
</dbReference>
<proteinExistence type="inferred from homology"/>
<evidence type="ECO:0000256" key="6">
    <source>
        <dbReference type="ARBA" id="ARBA00022679"/>
    </source>
</evidence>
<sequence length="321" mass="35817">MEVLRDPLGNDEPPRGSVLSIGNFDGVHRGHQAVLSHVVERAQTLGVGALAMTFDPHPIKLLRPADAPRLVTTLEQRLALIARTGIETCLLVPFTHRVARMMAEDFVRDVLVRRLTVQEVYIGKNFRFGADRGGDVELLTRMGDELGFQAASSPIVEHRGGVVSSTRVRQAIGDGRVEEAGGLLARAVYIDGRVLEGKRLGRTLGFPTLNIEVENELQPDRGVYVTAVHIPSFERTFPAVTNVGVRPTIYQNSLTTVESHLLDFTADVYRERVRLFFLQRLREERTFDSTTQLMAQIRLDVETSRNYFEENPVGNLPLVLP</sequence>
<feature type="domain" description="Riboflavin kinase" evidence="16">
    <location>
        <begin position="183"/>
        <end position="309"/>
    </location>
</feature>
<evidence type="ECO:0000313" key="18">
    <source>
        <dbReference type="Proteomes" id="UP000598633"/>
    </source>
</evidence>
<dbReference type="NCBIfam" id="TIGR00083">
    <property type="entry name" value="ribF"/>
    <property type="match status" value="1"/>
</dbReference>
<keyword evidence="6 15" id="KW-0808">Transferase</keyword>
<dbReference type="NCBIfam" id="NF004159">
    <property type="entry name" value="PRK05627.1-2"/>
    <property type="match status" value="1"/>
</dbReference>
<dbReference type="PANTHER" id="PTHR22749:SF6">
    <property type="entry name" value="RIBOFLAVIN KINASE"/>
    <property type="match status" value="1"/>
</dbReference>
<evidence type="ECO:0000256" key="2">
    <source>
        <dbReference type="ARBA" id="ARBA00004726"/>
    </source>
</evidence>
<keyword evidence="7 15" id="KW-0548">Nucleotidyltransferase</keyword>
<evidence type="ECO:0000256" key="4">
    <source>
        <dbReference type="ARBA" id="ARBA00022630"/>
    </source>
</evidence>
<comment type="function">
    <text evidence="1">Catalyzes the phosphorylation of riboflavin to FMN followed by the adenylation of FMN to FAD.</text>
</comment>
<dbReference type="FunFam" id="3.40.50.620:FF:000021">
    <property type="entry name" value="Riboflavin biosynthesis protein"/>
    <property type="match status" value="1"/>
</dbReference>
<dbReference type="SMART" id="SM00904">
    <property type="entry name" value="Flavokinase"/>
    <property type="match status" value="1"/>
</dbReference>
<keyword evidence="12" id="KW-0511">Multifunctional enzyme</keyword>
<dbReference type="PIRSF" id="PIRSF004491">
    <property type="entry name" value="FAD_Synth"/>
    <property type="match status" value="1"/>
</dbReference>
<dbReference type="InterPro" id="IPR015865">
    <property type="entry name" value="Riboflavin_kinase_bac/euk"/>
</dbReference>
<evidence type="ECO:0000313" key="17">
    <source>
        <dbReference type="EMBL" id="MBD3871214.1"/>
    </source>
</evidence>
<comment type="catalytic activity">
    <reaction evidence="14 15">
        <text>FMN + ATP + H(+) = FAD + diphosphate</text>
        <dbReference type="Rhea" id="RHEA:17237"/>
        <dbReference type="ChEBI" id="CHEBI:15378"/>
        <dbReference type="ChEBI" id="CHEBI:30616"/>
        <dbReference type="ChEBI" id="CHEBI:33019"/>
        <dbReference type="ChEBI" id="CHEBI:57692"/>
        <dbReference type="ChEBI" id="CHEBI:58210"/>
        <dbReference type="EC" id="2.7.7.2"/>
    </reaction>
</comment>
<comment type="pathway">
    <text evidence="3 15">Cofactor biosynthesis; FMN biosynthesis; FMN from riboflavin (ATP route): step 1/1.</text>
</comment>
<dbReference type="PANTHER" id="PTHR22749">
    <property type="entry name" value="RIBOFLAVIN KINASE/FMN ADENYLYLTRANSFERASE"/>
    <property type="match status" value="1"/>
</dbReference>